<dbReference type="GO" id="GO:0003700">
    <property type="term" value="F:DNA-binding transcription factor activity"/>
    <property type="evidence" value="ECO:0007669"/>
    <property type="project" value="InterPro"/>
</dbReference>
<keyword evidence="6" id="KW-1185">Reference proteome</keyword>
<name>A0A7G8BQY4_9BACT</name>
<dbReference type="PROSITE" id="PS50995">
    <property type="entry name" value="HTH_MARR_2"/>
    <property type="match status" value="1"/>
</dbReference>
<sequence>MCASFRRAARALTQHYDEAIRPLGLRVTQLTVLQALSLTGGISQGKLGEILAMDSTTLTRTLELMRRSGWVSRKRGADRREWWLQLSASGHDQLRRALPAWKKAQSQMADQLGDKLWHDLFKLADRVTTVATNPGDLS</sequence>
<keyword evidence="1" id="KW-0805">Transcription regulation</keyword>
<protein>
    <submittedName>
        <fullName evidence="5">Winged helix-turn-helix transcriptional regulator</fullName>
    </submittedName>
</protein>
<dbReference type="SUPFAM" id="SSF46785">
    <property type="entry name" value="Winged helix' DNA-binding domain"/>
    <property type="match status" value="1"/>
</dbReference>
<dbReference type="SMART" id="SM00347">
    <property type="entry name" value="HTH_MARR"/>
    <property type="match status" value="1"/>
</dbReference>
<reference evidence="5 6" key="1">
    <citation type="submission" date="2020-08" db="EMBL/GenBank/DDBJ databases">
        <title>Edaphobacter telluris sp. nov. and Acidobacterium dinghuensis sp. nov., two acidobacteria isolated from forest soil.</title>
        <authorList>
            <person name="Fu J."/>
            <person name="Qiu L."/>
        </authorList>
    </citation>
    <scope>NUCLEOTIDE SEQUENCE [LARGE SCALE GENOMIC DNA]</scope>
    <source>
        <strain evidence="5">4Y35</strain>
    </source>
</reference>
<evidence type="ECO:0000259" key="4">
    <source>
        <dbReference type="PROSITE" id="PS50995"/>
    </source>
</evidence>
<organism evidence="5 6">
    <name type="scientific">Alloacidobacterium dinghuense</name>
    <dbReference type="NCBI Taxonomy" id="2763107"/>
    <lineage>
        <taxon>Bacteria</taxon>
        <taxon>Pseudomonadati</taxon>
        <taxon>Acidobacteriota</taxon>
        <taxon>Terriglobia</taxon>
        <taxon>Terriglobales</taxon>
        <taxon>Acidobacteriaceae</taxon>
        <taxon>Alloacidobacterium</taxon>
    </lineage>
</organism>
<evidence type="ECO:0000313" key="6">
    <source>
        <dbReference type="Proteomes" id="UP000515312"/>
    </source>
</evidence>
<dbReference type="EMBL" id="CP060394">
    <property type="protein sequence ID" value="QNI34954.1"/>
    <property type="molecule type" value="Genomic_DNA"/>
</dbReference>
<evidence type="ECO:0000256" key="3">
    <source>
        <dbReference type="ARBA" id="ARBA00023163"/>
    </source>
</evidence>
<keyword evidence="2" id="KW-0238">DNA-binding</keyword>
<dbReference type="InterPro" id="IPR036390">
    <property type="entry name" value="WH_DNA-bd_sf"/>
</dbReference>
<dbReference type="GO" id="GO:0003677">
    <property type="term" value="F:DNA binding"/>
    <property type="evidence" value="ECO:0007669"/>
    <property type="project" value="UniProtKB-KW"/>
</dbReference>
<dbReference type="KEGG" id="adin:H7849_12670"/>
<dbReference type="Proteomes" id="UP000515312">
    <property type="component" value="Chromosome"/>
</dbReference>
<dbReference type="Pfam" id="PF01047">
    <property type="entry name" value="MarR"/>
    <property type="match status" value="1"/>
</dbReference>
<evidence type="ECO:0000256" key="1">
    <source>
        <dbReference type="ARBA" id="ARBA00023015"/>
    </source>
</evidence>
<evidence type="ECO:0000256" key="2">
    <source>
        <dbReference type="ARBA" id="ARBA00023125"/>
    </source>
</evidence>
<gene>
    <name evidence="5" type="ORF">H7849_12670</name>
</gene>
<dbReference type="InterPro" id="IPR000835">
    <property type="entry name" value="HTH_MarR-typ"/>
</dbReference>
<dbReference type="AlphaFoldDB" id="A0A7G8BQY4"/>
<accession>A0A7G8BQY4</accession>
<dbReference type="PANTHER" id="PTHR42756:SF1">
    <property type="entry name" value="TRANSCRIPTIONAL REPRESSOR OF EMRAB OPERON"/>
    <property type="match status" value="1"/>
</dbReference>
<feature type="domain" description="HTH marR-type" evidence="4">
    <location>
        <begin position="1"/>
        <end position="129"/>
    </location>
</feature>
<proteinExistence type="predicted"/>
<dbReference type="PANTHER" id="PTHR42756">
    <property type="entry name" value="TRANSCRIPTIONAL REGULATOR, MARR"/>
    <property type="match status" value="1"/>
</dbReference>
<dbReference type="InterPro" id="IPR036388">
    <property type="entry name" value="WH-like_DNA-bd_sf"/>
</dbReference>
<evidence type="ECO:0000313" key="5">
    <source>
        <dbReference type="EMBL" id="QNI34954.1"/>
    </source>
</evidence>
<keyword evidence="3" id="KW-0804">Transcription</keyword>
<dbReference type="Gene3D" id="1.10.10.10">
    <property type="entry name" value="Winged helix-like DNA-binding domain superfamily/Winged helix DNA-binding domain"/>
    <property type="match status" value="1"/>
</dbReference>